<dbReference type="STRING" id="1173701.A0A066X3R3"/>
<evidence type="ECO:0000256" key="9">
    <source>
        <dbReference type="SAM" id="MobiDB-lite"/>
    </source>
</evidence>
<dbReference type="eggNOG" id="ENOG502RPSV">
    <property type="taxonomic scope" value="Eukaryota"/>
</dbReference>
<dbReference type="Pfam" id="PF21816">
    <property type="entry name" value="Zap1_zf1"/>
    <property type="match status" value="1"/>
</dbReference>
<feature type="region of interest" description="Disordered" evidence="9">
    <location>
        <begin position="1"/>
        <end position="154"/>
    </location>
</feature>
<keyword evidence="12" id="KW-1185">Reference proteome</keyword>
<keyword evidence="2" id="KW-0479">Metal-binding</keyword>
<evidence type="ECO:0000256" key="4">
    <source>
        <dbReference type="ARBA" id="ARBA00022833"/>
    </source>
</evidence>
<evidence type="ECO:0000256" key="6">
    <source>
        <dbReference type="ARBA" id="ARBA00023163"/>
    </source>
</evidence>
<keyword evidence="3 8" id="KW-0863">Zinc-finger</keyword>
<dbReference type="PANTHER" id="PTHR46179:SF13">
    <property type="entry name" value="C2H2-TYPE DOMAIN-CONTAINING PROTEIN"/>
    <property type="match status" value="1"/>
</dbReference>
<dbReference type="Gene3D" id="3.30.160.60">
    <property type="entry name" value="Classic Zinc Finger"/>
    <property type="match status" value="2"/>
</dbReference>
<dbReference type="SUPFAM" id="SSF57667">
    <property type="entry name" value="beta-beta-alpha zinc fingers"/>
    <property type="match status" value="1"/>
</dbReference>
<dbReference type="EMBL" id="JMSE01001208">
    <property type="protein sequence ID" value="KDN63597.1"/>
    <property type="molecule type" value="Genomic_DNA"/>
</dbReference>
<evidence type="ECO:0000313" key="11">
    <source>
        <dbReference type="EMBL" id="KDN63597.1"/>
    </source>
</evidence>
<dbReference type="GO" id="GO:0008270">
    <property type="term" value="F:zinc ion binding"/>
    <property type="evidence" value="ECO:0007669"/>
    <property type="project" value="UniProtKB-KW"/>
</dbReference>
<gene>
    <name evidence="11" type="ORF">CSUB01_06376</name>
</gene>
<dbReference type="OrthoDB" id="4849325at2759"/>
<keyword evidence="4" id="KW-0862">Zinc</keyword>
<protein>
    <recommendedName>
        <fullName evidence="10">C2H2-type domain-containing protein</fullName>
    </recommendedName>
</protein>
<dbReference type="AlphaFoldDB" id="A0A066X3R3"/>
<feature type="domain" description="C2H2-type" evidence="10">
    <location>
        <begin position="154"/>
        <end position="179"/>
    </location>
</feature>
<dbReference type="InterPro" id="IPR048420">
    <property type="entry name" value="Zap1-like_Znf1"/>
</dbReference>
<evidence type="ECO:0000256" key="7">
    <source>
        <dbReference type="ARBA" id="ARBA00023242"/>
    </source>
</evidence>
<accession>A0A066X3R3</accession>
<proteinExistence type="predicted"/>
<evidence type="ECO:0000256" key="5">
    <source>
        <dbReference type="ARBA" id="ARBA00023015"/>
    </source>
</evidence>
<feature type="compositionally biased region" description="Acidic residues" evidence="9">
    <location>
        <begin position="81"/>
        <end position="92"/>
    </location>
</feature>
<dbReference type="InterPro" id="IPR013087">
    <property type="entry name" value="Znf_C2H2_type"/>
</dbReference>
<feature type="compositionally biased region" description="Basic and acidic residues" evidence="9">
    <location>
        <begin position="1"/>
        <end position="14"/>
    </location>
</feature>
<comment type="caution">
    <text evidence="11">The sequence shown here is derived from an EMBL/GenBank/DDBJ whole genome shotgun (WGS) entry which is preliminary data.</text>
</comment>
<reference evidence="12" key="1">
    <citation type="journal article" date="2014" name="Genome Announc.">
        <title>Draft genome sequence of Colletotrichum sublineola, a destructive pathogen of cultivated sorghum.</title>
        <authorList>
            <person name="Baroncelli R."/>
            <person name="Sanz-Martin J.M."/>
            <person name="Rech G.E."/>
            <person name="Sukno S.A."/>
            <person name="Thon M.R."/>
        </authorList>
    </citation>
    <scope>NUCLEOTIDE SEQUENCE [LARGE SCALE GENOMIC DNA]</scope>
    <source>
        <strain evidence="12">TX430BB</strain>
    </source>
</reference>
<evidence type="ECO:0000256" key="8">
    <source>
        <dbReference type="PROSITE-ProRule" id="PRU00042"/>
    </source>
</evidence>
<organism evidence="11 12">
    <name type="scientific">Colletotrichum sublineola</name>
    <name type="common">Sorghum anthracnose fungus</name>
    <dbReference type="NCBI Taxonomy" id="1173701"/>
    <lineage>
        <taxon>Eukaryota</taxon>
        <taxon>Fungi</taxon>
        <taxon>Dikarya</taxon>
        <taxon>Ascomycota</taxon>
        <taxon>Pezizomycotina</taxon>
        <taxon>Sordariomycetes</taxon>
        <taxon>Hypocreomycetidae</taxon>
        <taxon>Glomerellales</taxon>
        <taxon>Glomerellaceae</taxon>
        <taxon>Colletotrichum</taxon>
        <taxon>Colletotrichum graminicola species complex</taxon>
    </lineage>
</organism>
<dbReference type="Proteomes" id="UP000027238">
    <property type="component" value="Unassembled WGS sequence"/>
</dbReference>
<dbReference type="InterPro" id="IPR051061">
    <property type="entry name" value="Zinc_finger_trans_reg"/>
</dbReference>
<feature type="compositionally biased region" description="Low complexity" evidence="9">
    <location>
        <begin position="57"/>
        <end position="71"/>
    </location>
</feature>
<dbReference type="PANTHER" id="PTHR46179">
    <property type="entry name" value="ZINC FINGER PROTEIN"/>
    <property type="match status" value="1"/>
</dbReference>
<name>A0A066X3R3_COLSU</name>
<sequence length="263" mass="29547">MSRKGKERERDYRYAFRPGAGDPAFWCQEEDEEADWNHHPSGQVWADEPNLTVEEWTTPQQATGATAGQPPDELPQTDLQPGDDWDPSDYMDMEAHSLPDQQDEPASSSSPFDAQGYEEPAPVAGPSHATKHKQKTRSSPTKASAKGSPHKDPVQCDWEGCGRWFPRPTELNKHVRKDHLPPSIACEAGDAVAFLGVPPCEKMFYTNKEMYRHVRNTHPWFAADPSNNVPPEGGCCPVCKKRVGRDDNLKRHIDKQHKDRRGG</sequence>
<dbReference type="SMART" id="SM00355">
    <property type="entry name" value="ZnF_C2H2"/>
    <property type="match status" value="3"/>
</dbReference>
<evidence type="ECO:0000256" key="1">
    <source>
        <dbReference type="ARBA" id="ARBA00004123"/>
    </source>
</evidence>
<dbReference type="OMA" id="WEGCGRW"/>
<evidence type="ECO:0000256" key="3">
    <source>
        <dbReference type="ARBA" id="ARBA00022771"/>
    </source>
</evidence>
<keyword evidence="5" id="KW-0805">Transcription regulation</keyword>
<dbReference type="HOGENOM" id="CLU_092485_0_0_1"/>
<dbReference type="GO" id="GO:0006357">
    <property type="term" value="P:regulation of transcription by RNA polymerase II"/>
    <property type="evidence" value="ECO:0007669"/>
    <property type="project" value="TreeGrafter"/>
</dbReference>
<dbReference type="PROSITE" id="PS50157">
    <property type="entry name" value="ZINC_FINGER_C2H2_2"/>
    <property type="match status" value="1"/>
</dbReference>
<dbReference type="GO" id="GO:0005634">
    <property type="term" value="C:nucleus"/>
    <property type="evidence" value="ECO:0007669"/>
    <property type="project" value="UniProtKB-SubCell"/>
</dbReference>
<keyword evidence="7" id="KW-0539">Nucleus</keyword>
<evidence type="ECO:0000259" key="10">
    <source>
        <dbReference type="PROSITE" id="PS50157"/>
    </source>
</evidence>
<keyword evidence="6" id="KW-0804">Transcription</keyword>
<evidence type="ECO:0000256" key="2">
    <source>
        <dbReference type="ARBA" id="ARBA00022723"/>
    </source>
</evidence>
<evidence type="ECO:0000313" key="12">
    <source>
        <dbReference type="Proteomes" id="UP000027238"/>
    </source>
</evidence>
<comment type="subcellular location">
    <subcellularLocation>
        <location evidence="1">Nucleus</location>
    </subcellularLocation>
</comment>
<dbReference type="InterPro" id="IPR036236">
    <property type="entry name" value="Znf_C2H2_sf"/>
</dbReference>
<dbReference type="PROSITE" id="PS00028">
    <property type="entry name" value="ZINC_FINGER_C2H2_1"/>
    <property type="match status" value="1"/>
</dbReference>